<protein>
    <recommendedName>
        <fullName evidence="4">F-box domain-containing protein</fullName>
    </recommendedName>
</protein>
<organism evidence="2 3">
    <name type="scientific">Exserohilum turcicum (strain 28A)</name>
    <name type="common">Northern leaf blight fungus</name>
    <name type="synonym">Setosphaeria turcica</name>
    <dbReference type="NCBI Taxonomy" id="671987"/>
    <lineage>
        <taxon>Eukaryota</taxon>
        <taxon>Fungi</taxon>
        <taxon>Dikarya</taxon>
        <taxon>Ascomycota</taxon>
        <taxon>Pezizomycotina</taxon>
        <taxon>Dothideomycetes</taxon>
        <taxon>Pleosporomycetidae</taxon>
        <taxon>Pleosporales</taxon>
        <taxon>Pleosporineae</taxon>
        <taxon>Pleosporaceae</taxon>
        <taxon>Exserohilum</taxon>
    </lineage>
</organism>
<dbReference type="SUPFAM" id="SSF81383">
    <property type="entry name" value="F-box domain"/>
    <property type="match status" value="1"/>
</dbReference>
<gene>
    <name evidence="2" type="ORF">SETTUDRAFT_39118</name>
</gene>
<dbReference type="OrthoDB" id="3755437at2759"/>
<evidence type="ECO:0000313" key="2">
    <source>
        <dbReference type="EMBL" id="EOA87999.1"/>
    </source>
</evidence>
<evidence type="ECO:0000256" key="1">
    <source>
        <dbReference type="SAM" id="MobiDB-lite"/>
    </source>
</evidence>
<accession>R0KFA6</accession>
<dbReference type="HOGENOM" id="CLU_973750_0_0_1"/>
<dbReference type="GeneID" id="19404444"/>
<reference evidence="2 3" key="2">
    <citation type="journal article" date="2013" name="PLoS Genet.">
        <title>Comparative genome structure, secondary metabolite, and effector coding capacity across Cochliobolus pathogens.</title>
        <authorList>
            <person name="Condon B.J."/>
            <person name="Leng Y."/>
            <person name="Wu D."/>
            <person name="Bushley K.E."/>
            <person name="Ohm R.A."/>
            <person name="Otillar R."/>
            <person name="Martin J."/>
            <person name="Schackwitz W."/>
            <person name="Grimwood J."/>
            <person name="MohdZainudin N."/>
            <person name="Xue C."/>
            <person name="Wang R."/>
            <person name="Manning V.A."/>
            <person name="Dhillon B."/>
            <person name="Tu Z.J."/>
            <person name="Steffenson B.J."/>
            <person name="Salamov A."/>
            <person name="Sun H."/>
            <person name="Lowry S."/>
            <person name="LaButti K."/>
            <person name="Han J."/>
            <person name="Copeland A."/>
            <person name="Lindquist E."/>
            <person name="Barry K."/>
            <person name="Schmutz J."/>
            <person name="Baker S.E."/>
            <person name="Ciuffetti L.M."/>
            <person name="Grigoriev I.V."/>
            <person name="Zhong S."/>
            <person name="Turgeon B.G."/>
        </authorList>
    </citation>
    <scope>NUCLEOTIDE SEQUENCE [LARGE SCALE GENOMIC DNA]</scope>
    <source>
        <strain evidence="3">28A</strain>
    </source>
</reference>
<evidence type="ECO:0008006" key="4">
    <source>
        <dbReference type="Google" id="ProtNLM"/>
    </source>
</evidence>
<name>R0KFA6_EXST2</name>
<keyword evidence="3" id="KW-1185">Reference proteome</keyword>
<dbReference type="EMBL" id="KB908559">
    <property type="protein sequence ID" value="EOA87999.1"/>
    <property type="molecule type" value="Genomic_DNA"/>
</dbReference>
<feature type="region of interest" description="Disordered" evidence="1">
    <location>
        <begin position="80"/>
        <end position="99"/>
    </location>
</feature>
<dbReference type="RefSeq" id="XP_008024383.1">
    <property type="nucleotide sequence ID" value="XM_008026192.1"/>
</dbReference>
<dbReference type="Proteomes" id="UP000016935">
    <property type="component" value="Unassembled WGS sequence"/>
</dbReference>
<dbReference type="AlphaFoldDB" id="R0KFA6"/>
<reference evidence="2 3" key="1">
    <citation type="journal article" date="2012" name="PLoS Pathog.">
        <title>Diverse lifestyles and strategies of plant pathogenesis encoded in the genomes of eighteen Dothideomycetes fungi.</title>
        <authorList>
            <person name="Ohm R.A."/>
            <person name="Feau N."/>
            <person name="Henrissat B."/>
            <person name="Schoch C.L."/>
            <person name="Horwitz B.A."/>
            <person name="Barry K.W."/>
            <person name="Condon B.J."/>
            <person name="Copeland A.C."/>
            <person name="Dhillon B."/>
            <person name="Glaser F."/>
            <person name="Hesse C.N."/>
            <person name="Kosti I."/>
            <person name="LaButti K."/>
            <person name="Lindquist E.A."/>
            <person name="Lucas S."/>
            <person name="Salamov A.A."/>
            <person name="Bradshaw R.E."/>
            <person name="Ciuffetti L."/>
            <person name="Hamelin R.C."/>
            <person name="Kema G.H.J."/>
            <person name="Lawrence C."/>
            <person name="Scott J.A."/>
            <person name="Spatafora J.W."/>
            <person name="Turgeon B.G."/>
            <person name="de Wit P.J.G.M."/>
            <person name="Zhong S."/>
            <person name="Goodwin S.B."/>
            <person name="Grigoriev I.V."/>
        </authorList>
    </citation>
    <scope>NUCLEOTIDE SEQUENCE [LARGE SCALE GENOMIC DNA]</scope>
    <source>
        <strain evidence="3">28A</strain>
    </source>
</reference>
<dbReference type="InterPro" id="IPR036047">
    <property type="entry name" value="F-box-like_dom_sf"/>
</dbReference>
<dbReference type="CDD" id="cd09917">
    <property type="entry name" value="F-box_SF"/>
    <property type="match status" value="1"/>
</dbReference>
<evidence type="ECO:0000313" key="3">
    <source>
        <dbReference type="Proteomes" id="UP000016935"/>
    </source>
</evidence>
<sequence length="286" mass="32234">MASQLPLELWSHILHQLDDEYTLWVTCRQVCHFFRVEAEREFALNRLRSVSLIWDFTFKHEQFTHWLRIQSAGTCGLVRDQSESSSSSSSSSSGGDDSGVLGSRTKAKFKFTLHNAVAPTYVGPVLTEAQQQHQVLRDVKTAFSYRDASSVKLATGHWREGHYRAVLGYYSNDVPLPGLVVDLESQTLVFDWVAFARGFFRDVGFVRERNREMRPFGERVQGALDTLFAEGDAAEVGRKVVGGKLDLVGEQDCFYFQEAYVRRLRRTNPAGLRRLDRVGDGGGGSS</sequence>
<feature type="compositionally biased region" description="Low complexity" evidence="1">
    <location>
        <begin position="83"/>
        <end position="99"/>
    </location>
</feature>
<proteinExistence type="predicted"/>